<evidence type="ECO:0000256" key="7">
    <source>
        <dbReference type="ARBA" id="ARBA00022840"/>
    </source>
</evidence>
<evidence type="ECO:0000313" key="12">
    <source>
        <dbReference type="EMBL" id="GID53684.1"/>
    </source>
</evidence>
<evidence type="ECO:0000256" key="6">
    <source>
        <dbReference type="ARBA" id="ARBA00022777"/>
    </source>
</evidence>
<keyword evidence="7" id="KW-0067">ATP-binding</keyword>
<evidence type="ECO:0000313" key="13">
    <source>
        <dbReference type="Proteomes" id="UP000612282"/>
    </source>
</evidence>
<keyword evidence="9" id="KW-1133">Transmembrane helix</keyword>
<dbReference type="Gene3D" id="1.20.5.1930">
    <property type="match status" value="1"/>
</dbReference>
<dbReference type="InterPro" id="IPR036890">
    <property type="entry name" value="HATPase_C_sf"/>
</dbReference>
<reference evidence="12 13" key="1">
    <citation type="submission" date="2021-01" db="EMBL/GenBank/DDBJ databases">
        <title>Whole genome shotgun sequence of Actinoplanes couchii NBRC 106145.</title>
        <authorList>
            <person name="Komaki H."/>
            <person name="Tamura T."/>
        </authorList>
    </citation>
    <scope>NUCLEOTIDE SEQUENCE [LARGE SCALE GENOMIC DNA]</scope>
    <source>
        <strain evidence="12 13">NBRC 106145</strain>
    </source>
</reference>
<evidence type="ECO:0000256" key="8">
    <source>
        <dbReference type="ARBA" id="ARBA00023012"/>
    </source>
</evidence>
<keyword evidence="9" id="KW-0472">Membrane</keyword>
<evidence type="ECO:0000256" key="9">
    <source>
        <dbReference type="SAM" id="Phobius"/>
    </source>
</evidence>
<protein>
    <recommendedName>
        <fullName evidence="2">histidine kinase</fullName>
        <ecNumber evidence="2">2.7.13.3</ecNumber>
    </recommendedName>
</protein>
<feature type="transmembrane region" description="Helical" evidence="9">
    <location>
        <begin position="141"/>
        <end position="162"/>
    </location>
</feature>
<feature type="transmembrane region" description="Helical" evidence="9">
    <location>
        <begin position="51"/>
        <end position="67"/>
    </location>
</feature>
<evidence type="ECO:0000256" key="1">
    <source>
        <dbReference type="ARBA" id="ARBA00000085"/>
    </source>
</evidence>
<keyword evidence="13" id="KW-1185">Reference proteome</keyword>
<feature type="transmembrane region" description="Helical" evidence="9">
    <location>
        <begin position="87"/>
        <end position="107"/>
    </location>
</feature>
<keyword evidence="3" id="KW-0597">Phosphoprotein</keyword>
<comment type="catalytic activity">
    <reaction evidence="1">
        <text>ATP + protein L-histidine = ADP + protein N-phospho-L-histidine.</text>
        <dbReference type="EC" id="2.7.13.3"/>
    </reaction>
</comment>
<dbReference type="InterPro" id="IPR011712">
    <property type="entry name" value="Sig_transdc_His_kin_sub3_dim/P"/>
</dbReference>
<keyword evidence="9" id="KW-0812">Transmembrane</keyword>
<gene>
    <name evidence="12" type="ORF">Aco03nite_020880</name>
</gene>
<name>A0ABQ3X5C8_9ACTN</name>
<evidence type="ECO:0000256" key="4">
    <source>
        <dbReference type="ARBA" id="ARBA00022679"/>
    </source>
</evidence>
<evidence type="ECO:0000256" key="2">
    <source>
        <dbReference type="ARBA" id="ARBA00012438"/>
    </source>
</evidence>
<organism evidence="12 13">
    <name type="scientific">Actinoplanes couchii</name>
    <dbReference type="NCBI Taxonomy" id="403638"/>
    <lineage>
        <taxon>Bacteria</taxon>
        <taxon>Bacillati</taxon>
        <taxon>Actinomycetota</taxon>
        <taxon>Actinomycetes</taxon>
        <taxon>Micromonosporales</taxon>
        <taxon>Micromonosporaceae</taxon>
        <taxon>Actinoplanes</taxon>
    </lineage>
</organism>
<dbReference type="Pfam" id="PF02518">
    <property type="entry name" value="HATPase_c"/>
    <property type="match status" value="1"/>
</dbReference>
<keyword evidence="4" id="KW-0808">Transferase</keyword>
<keyword evidence="6" id="KW-0418">Kinase</keyword>
<dbReference type="Gene3D" id="3.30.565.10">
    <property type="entry name" value="Histidine kinase-like ATPase, C-terminal domain"/>
    <property type="match status" value="1"/>
</dbReference>
<dbReference type="EMBL" id="BOMG01000032">
    <property type="protein sequence ID" value="GID53684.1"/>
    <property type="molecule type" value="Genomic_DNA"/>
</dbReference>
<dbReference type="PANTHER" id="PTHR24421">
    <property type="entry name" value="NITRATE/NITRITE SENSOR PROTEIN NARX-RELATED"/>
    <property type="match status" value="1"/>
</dbReference>
<keyword evidence="5" id="KW-0547">Nucleotide-binding</keyword>
<evidence type="ECO:0000259" key="10">
    <source>
        <dbReference type="Pfam" id="PF02518"/>
    </source>
</evidence>
<feature type="domain" description="Signal transduction histidine kinase subgroup 3 dimerisation and phosphoacceptor" evidence="11">
    <location>
        <begin position="194"/>
        <end position="260"/>
    </location>
</feature>
<evidence type="ECO:0000256" key="5">
    <source>
        <dbReference type="ARBA" id="ARBA00022741"/>
    </source>
</evidence>
<comment type="caution">
    <text evidence="12">The sequence shown here is derived from an EMBL/GenBank/DDBJ whole genome shotgun (WGS) entry which is preliminary data.</text>
</comment>
<dbReference type="Proteomes" id="UP000612282">
    <property type="component" value="Unassembled WGS sequence"/>
</dbReference>
<dbReference type="PANTHER" id="PTHR24421:SF10">
    <property type="entry name" value="NITRATE_NITRITE SENSOR PROTEIN NARQ"/>
    <property type="match status" value="1"/>
</dbReference>
<accession>A0ABQ3X5C8</accession>
<dbReference type="EC" id="2.7.13.3" evidence="2"/>
<evidence type="ECO:0000259" key="11">
    <source>
        <dbReference type="Pfam" id="PF07730"/>
    </source>
</evidence>
<feature type="transmembrane region" description="Helical" evidence="9">
    <location>
        <begin position="25"/>
        <end position="44"/>
    </location>
</feature>
<feature type="domain" description="Histidine kinase/HSP90-like ATPase" evidence="10">
    <location>
        <begin position="299"/>
        <end position="383"/>
    </location>
</feature>
<dbReference type="InterPro" id="IPR050482">
    <property type="entry name" value="Sensor_HK_TwoCompSys"/>
</dbReference>
<keyword evidence="8" id="KW-0902">Two-component regulatory system</keyword>
<dbReference type="CDD" id="cd16917">
    <property type="entry name" value="HATPase_UhpB-NarQ-NarX-like"/>
    <property type="match status" value="1"/>
</dbReference>
<evidence type="ECO:0000256" key="3">
    <source>
        <dbReference type="ARBA" id="ARBA00022553"/>
    </source>
</evidence>
<feature type="transmembrane region" description="Helical" evidence="9">
    <location>
        <begin position="112"/>
        <end position="129"/>
    </location>
</feature>
<sequence>MRETVPGGRGAPPAAPSVPGMTTNFTRMAAAATLVGIPAGLALISDSNDTVLTVTLAGWLALFVLAARRWPLGVLLLSLASLAAWRMAHLIGIGWVWPATAALVALVLAGRLRAAVVASAAALLWGAVWDGVVELRDTDSLFAHLGGEALWVAAVLAVTAAYRNTLRWRIEVGHRLARDEQERELEARRRRAEERVEIARDLHDVVSHTLAVVGVHLNVALDAFDTEPDEARESLRLAQEVRGQAMTDLKALVGVLRDGELPRLEGLEPLFAQVRAAGLAVSFNEIGAPAEVPAPVAAAVFRVVQEALTNTVRHAGASKVLVTLRYGPADVLADVRDDGTSVAGFVEGHGVSGMRERVAALGGALTAGPDKTGFTVRAVIPLESA</sequence>
<proteinExistence type="predicted"/>
<dbReference type="Pfam" id="PF07730">
    <property type="entry name" value="HisKA_3"/>
    <property type="match status" value="1"/>
</dbReference>
<dbReference type="InterPro" id="IPR003594">
    <property type="entry name" value="HATPase_dom"/>
</dbReference>
<dbReference type="SUPFAM" id="SSF55874">
    <property type="entry name" value="ATPase domain of HSP90 chaperone/DNA topoisomerase II/histidine kinase"/>
    <property type="match status" value="1"/>
</dbReference>